<organism evidence="2 3">
    <name type="scientific">Corchorus olitorius</name>
    <dbReference type="NCBI Taxonomy" id="93759"/>
    <lineage>
        <taxon>Eukaryota</taxon>
        <taxon>Viridiplantae</taxon>
        <taxon>Streptophyta</taxon>
        <taxon>Embryophyta</taxon>
        <taxon>Tracheophyta</taxon>
        <taxon>Spermatophyta</taxon>
        <taxon>Magnoliopsida</taxon>
        <taxon>eudicotyledons</taxon>
        <taxon>Gunneridae</taxon>
        <taxon>Pentapetalae</taxon>
        <taxon>rosids</taxon>
        <taxon>malvids</taxon>
        <taxon>Malvales</taxon>
        <taxon>Malvaceae</taxon>
        <taxon>Grewioideae</taxon>
        <taxon>Apeibeae</taxon>
        <taxon>Corchorus</taxon>
    </lineage>
</organism>
<dbReference type="GO" id="GO:0016020">
    <property type="term" value="C:membrane"/>
    <property type="evidence" value="ECO:0007669"/>
    <property type="project" value="UniProtKB-SubCell"/>
</dbReference>
<keyword evidence="1" id="KW-0560">Oxidoreductase</keyword>
<evidence type="ECO:0000313" key="2">
    <source>
        <dbReference type="EMBL" id="OMO56273.1"/>
    </source>
</evidence>
<dbReference type="OrthoDB" id="1678617at2759"/>
<dbReference type="InterPro" id="IPR040125">
    <property type="entry name" value="Squalene_monox"/>
</dbReference>
<gene>
    <name evidence="2" type="ORF">COLO4_35704</name>
</gene>
<comment type="subcellular location">
    <subcellularLocation>
        <location evidence="1">Membrane</location>
        <topology evidence="1">Multi-pass membrane protein</topology>
    </subcellularLocation>
</comment>
<dbReference type="Proteomes" id="UP000187203">
    <property type="component" value="Unassembled WGS sequence"/>
</dbReference>
<dbReference type="GO" id="GO:0005783">
    <property type="term" value="C:endoplasmic reticulum"/>
    <property type="evidence" value="ECO:0007669"/>
    <property type="project" value="TreeGrafter"/>
</dbReference>
<keyword evidence="1" id="KW-0285">Flavoprotein</keyword>
<proteinExistence type="inferred from homology"/>
<evidence type="ECO:0000256" key="1">
    <source>
        <dbReference type="RuleBase" id="RU367121"/>
    </source>
</evidence>
<reference evidence="3" key="1">
    <citation type="submission" date="2013-09" db="EMBL/GenBank/DDBJ databases">
        <title>Corchorus olitorius genome sequencing.</title>
        <authorList>
            <person name="Alam M."/>
            <person name="Haque M.S."/>
            <person name="Islam M.S."/>
            <person name="Emdad E.M."/>
            <person name="Islam M.M."/>
            <person name="Ahmed B."/>
            <person name="Halim A."/>
            <person name="Hossen Q.M.M."/>
            <person name="Hossain M.Z."/>
            <person name="Ahmed R."/>
            <person name="Khan M.M."/>
            <person name="Islam R."/>
            <person name="Rashid M.M."/>
            <person name="Khan S.A."/>
            <person name="Rahman M.S."/>
            <person name="Alam M."/>
            <person name="Yahiya A.S."/>
            <person name="Khan M.S."/>
            <person name="Azam M.S."/>
            <person name="Haque T."/>
            <person name="Lashkar M.Z.H."/>
            <person name="Akhand A.I."/>
            <person name="Morshed G."/>
            <person name="Roy S."/>
            <person name="Uddin K.S."/>
            <person name="Rabeya T."/>
            <person name="Hossain A.S."/>
            <person name="Chowdhury A."/>
            <person name="Snigdha A.R."/>
            <person name="Mortoza M.S."/>
            <person name="Matin S.A."/>
            <person name="Hoque S.M.E."/>
            <person name="Islam M.K."/>
            <person name="Roy D.K."/>
            <person name="Haider R."/>
            <person name="Moosa M.M."/>
            <person name="Elias S.M."/>
            <person name="Hasan A.M."/>
            <person name="Jahan S."/>
            <person name="Shafiuddin M."/>
            <person name="Mahmood N."/>
            <person name="Shommy N.S."/>
        </authorList>
    </citation>
    <scope>NUCLEOTIDE SEQUENCE [LARGE SCALE GENOMIC DNA]</scope>
    <source>
        <strain evidence="3">cv. O-4</strain>
    </source>
</reference>
<sequence>MKPRETAGFELRPEGDVQFTEEQDNCFTISDDKGSLLTHESETGDQSADIIIVGAGFAGSALAYTLGKDGRQVKVIERDLSLPDRIVGELLQPGGYLKLMELGLEGASSIIFPILKAEGVRQVFFPATIPAYHRAPPVNP</sequence>
<dbReference type="GO" id="GO:0004506">
    <property type="term" value="F:squalene monooxygenase activity"/>
    <property type="evidence" value="ECO:0007669"/>
    <property type="project" value="UniProtKB-UniRule"/>
</dbReference>
<dbReference type="Gene3D" id="3.50.50.60">
    <property type="entry name" value="FAD/NAD(P)-binding domain"/>
    <property type="match status" value="1"/>
</dbReference>
<dbReference type="GO" id="GO:0016126">
    <property type="term" value="P:sterol biosynthetic process"/>
    <property type="evidence" value="ECO:0007669"/>
    <property type="project" value="UniProtKB-UniRule"/>
</dbReference>
<dbReference type="InterPro" id="IPR036188">
    <property type="entry name" value="FAD/NAD-bd_sf"/>
</dbReference>
<dbReference type="Pfam" id="PF13450">
    <property type="entry name" value="NAD_binding_8"/>
    <property type="match status" value="1"/>
</dbReference>
<dbReference type="PANTHER" id="PTHR10835:SF15">
    <property type="entry name" value="SQUALENE EPOXIDASE 2, MITOCHONDRIAL"/>
    <property type="match status" value="1"/>
</dbReference>
<dbReference type="UniPathway" id="UPA00767">
    <property type="reaction ID" value="UER00752"/>
</dbReference>
<comment type="cofactor">
    <cofactor evidence="1">
        <name>FAD</name>
        <dbReference type="ChEBI" id="CHEBI:57692"/>
    </cofactor>
</comment>
<evidence type="ECO:0000313" key="3">
    <source>
        <dbReference type="Proteomes" id="UP000187203"/>
    </source>
</evidence>
<dbReference type="GO" id="GO:0050660">
    <property type="term" value="F:flavin adenine dinucleotide binding"/>
    <property type="evidence" value="ECO:0007669"/>
    <property type="project" value="UniProtKB-UniRule"/>
</dbReference>
<keyword evidence="2" id="KW-0503">Monooxygenase</keyword>
<dbReference type="AlphaFoldDB" id="A0A1R3GDX6"/>
<dbReference type="EMBL" id="AWUE01022781">
    <property type="protein sequence ID" value="OMO56273.1"/>
    <property type="molecule type" value="Genomic_DNA"/>
</dbReference>
<dbReference type="PANTHER" id="PTHR10835">
    <property type="entry name" value="SQUALENE MONOOXYGENASE"/>
    <property type="match status" value="1"/>
</dbReference>
<dbReference type="EC" id="1.14.14.17" evidence="1"/>
<keyword evidence="1" id="KW-0274">FAD</keyword>
<keyword evidence="3" id="KW-1185">Reference proteome</keyword>
<dbReference type="SUPFAM" id="SSF51905">
    <property type="entry name" value="FAD/NAD(P)-binding domain"/>
    <property type="match status" value="1"/>
</dbReference>
<comment type="similarity">
    <text evidence="1">Belongs to the squalene monooxygenase family.</text>
</comment>
<comment type="function">
    <text evidence="1">Catalyzes the stereospecific oxidation of squalene to (S)-2,3-epoxysqualene, and is considered to be a rate-limiting enzyme in steroid biosynthesis.</text>
</comment>
<name>A0A1R3GDX6_9ROSI</name>
<accession>A0A1R3GDX6</accession>
<protein>
    <recommendedName>
        <fullName evidence="1">Squalene monooxygenase</fullName>
        <ecNumber evidence="1">1.14.14.17</ecNumber>
    </recommendedName>
</protein>
<dbReference type="STRING" id="93759.A0A1R3GDX6"/>
<comment type="catalytic activity">
    <reaction evidence="1">
        <text>squalene + reduced [NADPH--hemoprotein reductase] + O2 = (S)-2,3-epoxysqualene + oxidized [NADPH--hemoprotein reductase] + H2O + H(+)</text>
        <dbReference type="Rhea" id="RHEA:25282"/>
        <dbReference type="Rhea" id="RHEA-COMP:11964"/>
        <dbReference type="Rhea" id="RHEA-COMP:11965"/>
        <dbReference type="ChEBI" id="CHEBI:15377"/>
        <dbReference type="ChEBI" id="CHEBI:15378"/>
        <dbReference type="ChEBI" id="CHEBI:15379"/>
        <dbReference type="ChEBI" id="CHEBI:15440"/>
        <dbReference type="ChEBI" id="CHEBI:15441"/>
        <dbReference type="ChEBI" id="CHEBI:57618"/>
        <dbReference type="ChEBI" id="CHEBI:58210"/>
        <dbReference type="EC" id="1.14.14.17"/>
    </reaction>
</comment>
<comment type="caution">
    <text evidence="2">The sequence shown here is derived from an EMBL/GenBank/DDBJ whole genome shotgun (WGS) entry which is preliminary data.</text>
</comment>